<keyword evidence="3" id="KW-1185">Reference proteome</keyword>
<dbReference type="EMBL" id="CYKH01002074">
    <property type="protein sequence ID" value="CUG92653.1"/>
    <property type="molecule type" value="Genomic_DNA"/>
</dbReference>
<dbReference type="GO" id="GO:0046521">
    <property type="term" value="P:sphingoid catabolic process"/>
    <property type="evidence" value="ECO:0007669"/>
    <property type="project" value="TreeGrafter"/>
</dbReference>
<keyword evidence="1" id="KW-0472">Membrane</keyword>
<protein>
    <submittedName>
        <fullName evidence="2">Transmembrane protein, putative</fullName>
    </submittedName>
</protein>
<dbReference type="OMA" id="IQFIGHY"/>
<dbReference type="InterPro" id="IPR009305">
    <property type="entry name" value="Mpo1-like"/>
</dbReference>
<dbReference type="AlphaFoldDB" id="A0A0S4JU62"/>
<keyword evidence="1" id="KW-1133">Transmembrane helix</keyword>
<organism evidence="2 3">
    <name type="scientific">Bodo saltans</name>
    <name type="common">Flagellated protozoan</name>
    <dbReference type="NCBI Taxonomy" id="75058"/>
    <lineage>
        <taxon>Eukaryota</taxon>
        <taxon>Discoba</taxon>
        <taxon>Euglenozoa</taxon>
        <taxon>Kinetoplastea</taxon>
        <taxon>Metakinetoplastina</taxon>
        <taxon>Eubodonida</taxon>
        <taxon>Bodonidae</taxon>
        <taxon>Bodo</taxon>
    </lineage>
</organism>
<dbReference type="GO" id="GO:0016020">
    <property type="term" value="C:membrane"/>
    <property type="evidence" value="ECO:0007669"/>
    <property type="project" value="GOC"/>
</dbReference>
<dbReference type="PANTHER" id="PTHR28026">
    <property type="entry name" value="DUF962 DOMAIN PROTEIN (AFU_ORTHOLOGUE AFUA_8G05310)"/>
    <property type="match status" value="1"/>
</dbReference>
<dbReference type="OrthoDB" id="2124888at2759"/>
<dbReference type="GO" id="GO:0005783">
    <property type="term" value="C:endoplasmic reticulum"/>
    <property type="evidence" value="ECO:0007669"/>
    <property type="project" value="TreeGrafter"/>
</dbReference>
<reference evidence="3" key="1">
    <citation type="submission" date="2015-09" db="EMBL/GenBank/DDBJ databases">
        <authorList>
            <consortium name="Pathogen Informatics"/>
        </authorList>
    </citation>
    <scope>NUCLEOTIDE SEQUENCE [LARGE SCALE GENOMIC DNA]</scope>
    <source>
        <strain evidence="3">Lake Konstanz</strain>
    </source>
</reference>
<evidence type="ECO:0000256" key="1">
    <source>
        <dbReference type="SAM" id="Phobius"/>
    </source>
</evidence>
<dbReference type="VEuPathDB" id="TriTrypDB:BSAL_38690"/>
<dbReference type="Pfam" id="PF06127">
    <property type="entry name" value="Mpo1-like"/>
    <property type="match status" value="1"/>
</dbReference>
<dbReference type="Proteomes" id="UP000051952">
    <property type="component" value="Unassembled WGS sequence"/>
</dbReference>
<keyword evidence="1 2" id="KW-0812">Transmembrane</keyword>
<evidence type="ECO:0000313" key="2">
    <source>
        <dbReference type="EMBL" id="CUG92653.1"/>
    </source>
</evidence>
<gene>
    <name evidence="2" type="ORF">BSAL_38690</name>
</gene>
<evidence type="ECO:0000313" key="3">
    <source>
        <dbReference type="Proteomes" id="UP000051952"/>
    </source>
</evidence>
<feature type="transmembrane region" description="Helical" evidence="1">
    <location>
        <begin position="97"/>
        <end position="116"/>
    </location>
</feature>
<dbReference type="PANTHER" id="PTHR28026:SF9">
    <property type="entry name" value="2-HYDROXY-PALMITIC ACID DIOXYGENASE MPO1"/>
    <property type="match status" value="1"/>
</dbReference>
<feature type="transmembrane region" description="Helical" evidence="1">
    <location>
        <begin position="25"/>
        <end position="43"/>
    </location>
</feature>
<sequence length="174" mass="19510">MENYFNLKKSFVFYGAYHNEYRNQLIHVVGIPAIFTTALHFASKVPLVGGFNLSDLTAVFYATSFIKMEPVAGLLYAPLIFGMHYLANKTLQGQTSLAIAIHVGGWIAQFIGHGLFERRAPALLDNLGQAIHAAVFFAWLEVLFFLGYRPKLQKELKVLIDAEVKKFQAQSKKA</sequence>
<feature type="transmembrane region" description="Helical" evidence="1">
    <location>
        <begin position="128"/>
        <end position="148"/>
    </location>
</feature>
<accession>A0A0S4JU62</accession>
<name>A0A0S4JU62_BODSA</name>
<proteinExistence type="predicted"/>
<feature type="transmembrane region" description="Helical" evidence="1">
    <location>
        <begin position="58"/>
        <end position="85"/>
    </location>
</feature>